<dbReference type="SUPFAM" id="SSF52425">
    <property type="entry name" value="Cryptochrome/photolyase, N-terminal domain"/>
    <property type="match status" value="1"/>
</dbReference>
<dbReference type="GO" id="GO:0071949">
    <property type="term" value="F:FAD binding"/>
    <property type="evidence" value="ECO:0007669"/>
    <property type="project" value="TreeGrafter"/>
</dbReference>
<keyword evidence="9" id="KW-1185">Reference proteome</keyword>
<evidence type="ECO:0000256" key="4">
    <source>
        <dbReference type="PIRSR" id="PIRSR602081-1"/>
    </source>
</evidence>
<dbReference type="GO" id="GO:0009416">
    <property type="term" value="P:response to light stimulus"/>
    <property type="evidence" value="ECO:0007669"/>
    <property type="project" value="TreeGrafter"/>
</dbReference>
<gene>
    <name evidence="8" type="ORF">SAMN04489751_2795</name>
</gene>
<organism evidence="8 9">
    <name type="scientific">Brevibacterium sandarakinum</name>
    <dbReference type="NCBI Taxonomy" id="629680"/>
    <lineage>
        <taxon>Bacteria</taxon>
        <taxon>Bacillati</taxon>
        <taxon>Actinomycetota</taxon>
        <taxon>Actinomycetes</taxon>
        <taxon>Micrococcales</taxon>
        <taxon>Brevibacteriaceae</taxon>
        <taxon>Brevibacterium</taxon>
    </lineage>
</organism>
<dbReference type="GO" id="GO:0003904">
    <property type="term" value="F:deoxyribodipyrimidine photo-lyase activity"/>
    <property type="evidence" value="ECO:0007669"/>
    <property type="project" value="TreeGrafter"/>
</dbReference>
<dbReference type="InterPro" id="IPR002081">
    <property type="entry name" value="Cryptochrome/DNA_photolyase_1"/>
</dbReference>
<dbReference type="AlphaFoldDB" id="A0A1H1UVK4"/>
<dbReference type="RefSeq" id="WP_092106440.1">
    <property type="nucleotide sequence ID" value="NZ_LT629739.1"/>
</dbReference>
<reference evidence="8" key="1">
    <citation type="submission" date="2016-10" db="EMBL/GenBank/DDBJ databases">
        <authorList>
            <person name="Varghese N."/>
            <person name="Submissions S."/>
        </authorList>
    </citation>
    <scope>NUCLEOTIDE SEQUENCE [LARGE SCALE GENOMIC DNA]</scope>
    <source>
        <strain evidence="8">DSM 22082</strain>
    </source>
</reference>
<dbReference type="GO" id="GO:0006139">
    <property type="term" value="P:nucleobase-containing compound metabolic process"/>
    <property type="evidence" value="ECO:0007669"/>
    <property type="project" value="UniProtKB-ARBA"/>
</dbReference>
<evidence type="ECO:0000256" key="6">
    <source>
        <dbReference type="SAM" id="MobiDB-lite"/>
    </source>
</evidence>
<dbReference type="PROSITE" id="PS00394">
    <property type="entry name" value="DNA_PHOTOLYASES_1_1"/>
    <property type="match status" value="1"/>
</dbReference>
<dbReference type="Gene3D" id="1.10.579.10">
    <property type="entry name" value="DNA Cyclobutane Dipyrimidine Photolyase, subunit A, domain 3"/>
    <property type="match status" value="1"/>
</dbReference>
<keyword evidence="1 4" id="KW-0285">Flavoprotein</keyword>
<dbReference type="Proteomes" id="UP000199700">
    <property type="component" value="Chromosome"/>
</dbReference>
<dbReference type="EMBL" id="LT629739">
    <property type="protein sequence ID" value="SDS76136.1"/>
    <property type="molecule type" value="Genomic_DNA"/>
</dbReference>
<dbReference type="Gene3D" id="1.25.40.80">
    <property type="match status" value="1"/>
</dbReference>
<evidence type="ECO:0000256" key="5">
    <source>
        <dbReference type="RuleBase" id="RU004182"/>
    </source>
</evidence>
<dbReference type="GO" id="GO:0006950">
    <property type="term" value="P:response to stress"/>
    <property type="evidence" value="ECO:0007669"/>
    <property type="project" value="UniProtKB-ARBA"/>
</dbReference>
<dbReference type="InterPro" id="IPR005101">
    <property type="entry name" value="Cryptochr/Photolyase_FAD-bd"/>
</dbReference>
<name>A0A1H1UVK4_BRESA</name>
<evidence type="ECO:0000256" key="3">
    <source>
        <dbReference type="ARBA" id="ARBA00022991"/>
    </source>
</evidence>
<comment type="similarity">
    <text evidence="5">Belongs to the DNA photolyase family.</text>
</comment>
<dbReference type="InterPro" id="IPR018394">
    <property type="entry name" value="DNA_photolyase_1_CS_C"/>
</dbReference>
<dbReference type="Pfam" id="PF00875">
    <property type="entry name" value="DNA_photolyase"/>
    <property type="match status" value="1"/>
</dbReference>
<feature type="domain" description="Photolyase/cryptochrome alpha/beta" evidence="7">
    <location>
        <begin position="7"/>
        <end position="138"/>
    </location>
</feature>
<evidence type="ECO:0000256" key="1">
    <source>
        <dbReference type="ARBA" id="ARBA00022630"/>
    </source>
</evidence>
<dbReference type="SUPFAM" id="SSF48173">
    <property type="entry name" value="Cryptochrome/photolyase FAD-binding domain"/>
    <property type="match status" value="1"/>
</dbReference>
<dbReference type="InterPro" id="IPR014729">
    <property type="entry name" value="Rossmann-like_a/b/a_fold"/>
</dbReference>
<evidence type="ECO:0000313" key="8">
    <source>
        <dbReference type="EMBL" id="SDS76136.1"/>
    </source>
</evidence>
<dbReference type="GO" id="GO:0003677">
    <property type="term" value="F:DNA binding"/>
    <property type="evidence" value="ECO:0007669"/>
    <property type="project" value="TreeGrafter"/>
</dbReference>
<dbReference type="PANTHER" id="PTHR11455:SF9">
    <property type="entry name" value="CRYPTOCHROME CIRCADIAN CLOCK 5 ISOFORM X1"/>
    <property type="match status" value="1"/>
</dbReference>
<sequence length="499" mass="54980">MGATDDDLTLVWFRDDLRVSDHAALTAARADGRVIAVWIREVRDDEGLGPRPMGGASRWWAHESLAVLHQELSDLGIPLLFAAGEAAVIIPHLAGSLGVGALRWSRRYAPASRALDSQIKTVLNDQGFVVHSHGGSLLVEPWTAAPQGGDHYKVFTPFWKAVSGREVGDALPTPQPQSPLDPALVESARACTAVTDLDGLGLLDGTGTGSGEFAAARGPRWWQDTIASHWSPGTRAAAAQLEDLAEGIDGYSTTRDIPSDAQSTSRLSPRLRYGELSPRQLLHAARTTTSVTPDDRAPWIRQLYWREFSWHLTYHYPDIDYAPIRSEFRNFPYEDDADALAHWRSGTTGYPLVDAGMAQLWETGWMHNRVRMVTASFLTKNLLQHWWCGEQWFWDTLVDADEANNPVSWQWVAGSGADAAPYFRVFNPERQRERFDPDDAYIDDWLPYAPEAAPAPIVGLADSRQAALSAYDHMKNVSAGPASAGSASGENDDTKEVRT</sequence>
<feature type="binding site" evidence="4">
    <location>
        <begin position="399"/>
        <end position="401"/>
    </location>
    <ligand>
        <name>FAD</name>
        <dbReference type="ChEBI" id="CHEBI:57692"/>
    </ligand>
</feature>
<dbReference type="PANTHER" id="PTHR11455">
    <property type="entry name" value="CRYPTOCHROME"/>
    <property type="match status" value="1"/>
</dbReference>
<feature type="binding site" evidence="4">
    <location>
        <position position="299"/>
    </location>
    <ligand>
        <name>FAD</name>
        <dbReference type="ChEBI" id="CHEBI:57692"/>
    </ligand>
</feature>
<feature type="binding site" evidence="4">
    <location>
        <begin position="264"/>
        <end position="268"/>
    </location>
    <ligand>
        <name>FAD</name>
        <dbReference type="ChEBI" id="CHEBI:57692"/>
    </ligand>
</feature>
<dbReference type="InterPro" id="IPR006050">
    <property type="entry name" value="DNA_photolyase_N"/>
</dbReference>
<dbReference type="InterPro" id="IPR036155">
    <property type="entry name" value="Crypto/Photolyase_N_sf"/>
</dbReference>
<evidence type="ECO:0000313" key="9">
    <source>
        <dbReference type="Proteomes" id="UP000199700"/>
    </source>
</evidence>
<accession>A0A1H1UVK4</accession>
<dbReference type="PRINTS" id="PR00147">
    <property type="entry name" value="DNAPHOTLYASE"/>
</dbReference>
<dbReference type="OrthoDB" id="9772484at2"/>
<keyword evidence="3 5" id="KW-0157">Chromophore</keyword>
<protein>
    <submittedName>
        <fullName evidence="8">Deoxyribodipyrimidine photo-lyase type I</fullName>
    </submittedName>
</protein>
<evidence type="ECO:0000256" key="2">
    <source>
        <dbReference type="ARBA" id="ARBA00022827"/>
    </source>
</evidence>
<keyword evidence="2 4" id="KW-0274">FAD</keyword>
<feature type="region of interest" description="Disordered" evidence="6">
    <location>
        <begin position="477"/>
        <end position="499"/>
    </location>
</feature>
<comment type="cofactor">
    <cofactor evidence="4">
        <name>FAD</name>
        <dbReference type="ChEBI" id="CHEBI:57692"/>
    </cofactor>
    <text evidence="4">Binds 1 FAD per subunit.</text>
</comment>
<evidence type="ECO:0000259" key="7">
    <source>
        <dbReference type="PROSITE" id="PS51645"/>
    </source>
</evidence>
<feature type="binding site" evidence="4">
    <location>
        <position position="251"/>
    </location>
    <ligand>
        <name>FAD</name>
        <dbReference type="ChEBI" id="CHEBI:57692"/>
    </ligand>
</feature>
<dbReference type="STRING" id="629680.SAMN04489751_2795"/>
<proteinExistence type="inferred from homology"/>
<dbReference type="Pfam" id="PF03441">
    <property type="entry name" value="FAD_binding_7"/>
    <property type="match status" value="1"/>
</dbReference>
<dbReference type="InterPro" id="IPR036134">
    <property type="entry name" value="Crypto/Photolyase_FAD-like_sf"/>
</dbReference>
<dbReference type="PROSITE" id="PS51645">
    <property type="entry name" value="PHR_CRY_ALPHA_BETA"/>
    <property type="match status" value="1"/>
</dbReference>
<feature type="compositionally biased region" description="Low complexity" evidence="6">
    <location>
        <begin position="478"/>
        <end position="489"/>
    </location>
</feature>
<dbReference type="Gene3D" id="3.40.50.620">
    <property type="entry name" value="HUPs"/>
    <property type="match status" value="1"/>
</dbReference>